<evidence type="ECO:0000313" key="2">
    <source>
        <dbReference type="Proteomes" id="UP000641932"/>
    </source>
</evidence>
<dbReference type="AlphaFoldDB" id="A0A918E259"/>
<gene>
    <name evidence="1" type="ORF">GCM10012280_62120</name>
</gene>
<proteinExistence type="predicted"/>
<dbReference type="Proteomes" id="UP000641932">
    <property type="component" value="Unassembled WGS sequence"/>
</dbReference>
<organism evidence="1 2">
    <name type="scientific">Wenjunlia tyrosinilytica</name>
    <dbReference type="NCBI Taxonomy" id="1544741"/>
    <lineage>
        <taxon>Bacteria</taxon>
        <taxon>Bacillati</taxon>
        <taxon>Actinomycetota</taxon>
        <taxon>Actinomycetes</taxon>
        <taxon>Kitasatosporales</taxon>
        <taxon>Streptomycetaceae</taxon>
        <taxon>Wenjunlia</taxon>
    </lineage>
</organism>
<evidence type="ECO:0000313" key="1">
    <source>
        <dbReference type="EMBL" id="GGO98306.1"/>
    </source>
</evidence>
<sequence length="158" mass="17102">MTTQPVTSTPGSTAPVALRYALMPINGYGIAVATVARMLDGDSGSPRARVLAPGEYIPYGAAPVLVADTTLYSVTCLEETLLRWGPLPKPWLVWVADAPTRPVQDARFLVRALEGRLAGVAKVPYLPVLRAVKGPDEALEYKDVQSAAEKLRRTMERK</sequence>
<keyword evidence="2" id="KW-1185">Reference proteome</keyword>
<reference evidence="1" key="2">
    <citation type="submission" date="2020-09" db="EMBL/GenBank/DDBJ databases">
        <authorList>
            <person name="Sun Q."/>
            <person name="Zhou Y."/>
        </authorList>
    </citation>
    <scope>NUCLEOTIDE SEQUENCE</scope>
    <source>
        <strain evidence="1">CGMCC 4.7201</strain>
    </source>
</reference>
<comment type="caution">
    <text evidence="1">The sequence shown here is derived from an EMBL/GenBank/DDBJ whole genome shotgun (WGS) entry which is preliminary data.</text>
</comment>
<name>A0A918E259_9ACTN</name>
<accession>A0A918E259</accession>
<reference evidence="1" key="1">
    <citation type="journal article" date="2014" name="Int. J. Syst. Evol. Microbiol.">
        <title>Complete genome sequence of Corynebacterium casei LMG S-19264T (=DSM 44701T), isolated from a smear-ripened cheese.</title>
        <authorList>
            <consortium name="US DOE Joint Genome Institute (JGI-PGF)"/>
            <person name="Walter F."/>
            <person name="Albersmeier A."/>
            <person name="Kalinowski J."/>
            <person name="Ruckert C."/>
        </authorList>
    </citation>
    <scope>NUCLEOTIDE SEQUENCE</scope>
    <source>
        <strain evidence="1">CGMCC 4.7201</strain>
    </source>
</reference>
<protein>
    <submittedName>
        <fullName evidence="1">Uncharacterized protein</fullName>
    </submittedName>
</protein>
<dbReference type="EMBL" id="BMMS01000037">
    <property type="protein sequence ID" value="GGO98306.1"/>
    <property type="molecule type" value="Genomic_DNA"/>
</dbReference>